<dbReference type="STRING" id="1121324.CLIT_4c00760"/>
<comment type="caution">
    <text evidence="1">The sequence shown here is derived from an EMBL/GenBank/DDBJ whole genome shotgun (WGS) entry which is preliminary data.</text>
</comment>
<sequence length="124" mass="13828">MEKNNGCGCGCGCNEEKDACNCTGHERAHDHDHECGCTGEDERTIDLVLEDGSSLKCIALGVFDIENIPGKEYIALLPQGHEDVFLYGFNESQEGVELSNIEDDEEFDAVSKRFMELFEDEDEE</sequence>
<dbReference type="OrthoDB" id="9796509at2"/>
<proteinExistence type="predicted"/>
<evidence type="ECO:0000313" key="2">
    <source>
        <dbReference type="Proteomes" id="UP000027946"/>
    </source>
</evidence>
<dbReference type="EMBL" id="JJMM01000004">
    <property type="protein sequence ID" value="KDR96239.1"/>
    <property type="molecule type" value="Genomic_DNA"/>
</dbReference>
<evidence type="ECO:0000313" key="1">
    <source>
        <dbReference type="EMBL" id="KDR96239.1"/>
    </source>
</evidence>
<evidence type="ECO:0008006" key="3">
    <source>
        <dbReference type="Google" id="ProtNLM"/>
    </source>
</evidence>
<dbReference type="Proteomes" id="UP000027946">
    <property type="component" value="Unassembled WGS sequence"/>
</dbReference>
<accession>A0A069RGT2</accession>
<organism evidence="1 2">
    <name type="scientific">Peptoclostridium litorale DSM 5388</name>
    <dbReference type="NCBI Taxonomy" id="1121324"/>
    <lineage>
        <taxon>Bacteria</taxon>
        <taxon>Bacillati</taxon>
        <taxon>Bacillota</taxon>
        <taxon>Clostridia</taxon>
        <taxon>Peptostreptococcales</taxon>
        <taxon>Peptoclostridiaceae</taxon>
        <taxon>Peptoclostridium</taxon>
    </lineage>
</organism>
<name>A0A069RGT2_PEPLI</name>
<dbReference type="Pfam" id="PF06949">
    <property type="entry name" value="DUF1292"/>
    <property type="match status" value="1"/>
</dbReference>
<dbReference type="RefSeq" id="WP_038261930.1">
    <property type="nucleotide sequence ID" value="NZ_FSRH01000009.1"/>
</dbReference>
<reference evidence="1 2" key="1">
    <citation type="submission" date="2014-03" db="EMBL/GenBank/DDBJ databases">
        <title>Genome sequence of Clostridium litorale W6, DSM 5388.</title>
        <authorList>
            <person name="Poehlein A."/>
            <person name="Jagirdar A."/>
            <person name="Khonsari B."/>
            <person name="Chibani C.M."/>
            <person name="Gutierrez Gutierrez D.A."/>
            <person name="Davydova E."/>
            <person name="Alghaithi H.S."/>
            <person name="Nair K.P."/>
            <person name="Dhamotharan K."/>
            <person name="Chandran L."/>
            <person name="G W."/>
            <person name="Daniel R."/>
        </authorList>
    </citation>
    <scope>NUCLEOTIDE SEQUENCE [LARGE SCALE GENOMIC DNA]</scope>
    <source>
        <strain evidence="1 2">W6</strain>
    </source>
</reference>
<keyword evidence="2" id="KW-1185">Reference proteome</keyword>
<dbReference type="AlphaFoldDB" id="A0A069RGT2"/>
<dbReference type="InterPro" id="IPR009711">
    <property type="entry name" value="UPF0473"/>
</dbReference>
<dbReference type="eggNOG" id="ENOG5032YNK">
    <property type="taxonomic scope" value="Bacteria"/>
</dbReference>
<gene>
    <name evidence="1" type="ORF">CLIT_4c00760</name>
</gene>
<protein>
    <recommendedName>
        <fullName evidence="3">DUF1292 domain-containing protein</fullName>
    </recommendedName>
</protein>